<dbReference type="AlphaFoldDB" id="A0AAW5INU2"/>
<gene>
    <name evidence="2" type="ORF">NNC64_13260</name>
</gene>
<evidence type="ECO:0000313" key="3">
    <source>
        <dbReference type="Proteomes" id="UP001205531"/>
    </source>
</evidence>
<proteinExistence type="predicted"/>
<organism evidence="2 3">
    <name type="scientific">Segatella copri</name>
    <dbReference type="NCBI Taxonomy" id="165179"/>
    <lineage>
        <taxon>Bacteria</taxon>
        <taxon>Pseudomonadati</taxon>
        <taxon>Bacteroidota</taxon>
        <taxon>Bacteroidia</taxon>
        <taxon>Bacteroidales</taxon>
        <taxon>Prevotellaceae</taxon>
        <taxon>Segatella</taxon>
    </lineage>
</organism>
<dbReference type="EMBL" id="JANDWZ010000037">
    <property type="protein sequence ID" value="MCP9565503.1"/>
    <property type="molecule type" value="Genomic_DNA"/>
</dbReference>
<evidence type="ECO:0000256" key="1">
    <source>
        <dbReference type="SAM" id="SignalP"/>
    </source>
</evidence>
<name>A0AAW5INU2_9BACT</name>
<protein>
    <recommendedName>
        <fullName evidence="4">PorT family protein</fullName>
    </recommendedName>
</protein>
<dbReference type="RefSeq" id="WP_254953697.1">
    <property type="nucleotide sequence ID" value="NZ_JANDWY010000034.1"/>
</dbReference>
<keyword evidence="1" id="KW-0732">Signal</keyword>
<evidence type="ECO:0000313" key="2">
    <source>
        <dbReference type="EMBL" id="MCP9565503.1"/>
    </source>
</evidence>
<feature type="chain" id="PRO_5043408817" description="PorT family protein" evidence="1">
    <location>
        <begin position="22"/>
        <end position="267"/>
    </location>
</feature>
<evidence type="ECO:0008006" key="4">
    <source>
        <dbReference type="Google" id="ProtNLM"/>
    </source>
</evidence>
<accession>A0AAW5INU2</accession>
<dbReference type="Proteomes" id="UP001205531">
    <property type="component" value="Unassembled WGS sequence"/>
</dbReference>
<feature type="signal peptide" evidence="1">
    <location>
        <begin position="1"/>
        <end position="21"/>
    </location>
</feature>
<dbReference type="Gene3D" id="2.40.160.170">
    <property type="match status" value="1"/>
</dbReference>
<sequence>MMKKILMMAILCLVFTTSGFAQFKRSAFNHVGLNAGVGTEGISIGVAAPISNFVELEAGVDILPKFLSISDKANITTDASIIVQGQTVRIPDSKVDIDADFSRTAFHAKANIYPFGGNSKFFVAAGFAFGGAKLAKLSGHSDKLAQFISKYPEYSDEILKNVGAELSDYNIKFDKNGDINADLRCNSFRPYLGLGFGRVVPKNRLGFRWEIGCQYMGKLKIYQNGSEVDVRKALNDSMGEDGGDIADIVDKIQFYPVLKLHIVGRIL</sequence>
<reference evidence="2" key="1">
    <citation type="submission" date="2022-07" db="EMBL/GenBank/DDBJ databases">
        <title>Prevotella copri.</title>
        <authorList>
            <person name="Yang C."/>
        </authorList>
    </citation>
    <scope>NUCLEOTIDE SEQUENCE</scope>
    <source>
        <strain evidence="2">HF2107</strain>
    </source>
</reference>
<comment type="caution">
    <text evidence="2">The sequence shown here is derived from an EMBL/GenBank/DDBJ whole genome shotgun (WGS) entry which is preliminary data.</text>
</comment>